<organism evidence="5 6">
    <name type="scientific">Rhodanobacter denitrificans</name>
    <dbReference type="NCBI Taxonomy" id="666685"/>
    <lineage>
        <taxon>Bacteria</taxon>
        <taxon>Pseudomonadati</taxon>
        <taxon>Pseudomonadota</taxon>
        <taxon>Gammaproteobacteria</taxon>
        <taxon>Lysobacterales</taxon>
        <taxon>Rhodanobacteraceae</taxon>
        <taxon>Rhodanobacter</taxon>
    </lineage>
</organism>
<dbReference type="PANTHER" id="PTHR36504">
    <property type="entry name" value="LIPOPOLYSACCHARIDE EXPORT SYSTEM PROTEIN LPTA"/>
    <property type="match status" value="1"/>
</dbReference>
<dbReference type="GO" id="GO:0015920">
    <property type="term" value="P:lipopolysaccharide transport"/>
    <property type="evidence" value="ECO:0007669"/>
    <property type="project" value="InterPro"/>
</dbReference>
<feature type="domain" description="Organic solvent tolerance-like N-terminal" evidence="4">
    <location>
        <begin position="64"/>
        <end position="171"/>
    </location>
</feature>
<dbReference type="NCBIfam" id="TIGR03002">
    <property type="entry name" value="outer_YhbN_LptA"/>
    <property type="match status" value="1"/>
</dbReference>
<accession>A0A2W5KQV5</accession>
<dbReference type="InterPro" id="IPR014340">
    <property type="entry name" value="LptA"/>
</dbReference>
<dbReference type="Gene3D" id="2.60.450.10">
    <property type="entry name" value="Lipopolysaccharide (LPS) transport protein A like domain"/>
    <property type="match status" value="1"/>
</dbReference>
<comment type="caution">
    <text evidence="5">The sequence shown here is derived from an EMBL/GenBank/DDBJ whole genome shotgun (WGS) entry which is preliminary data.</text>
</comment>
<protein>
    <submittedName>
        <fullName evidence="5">Lipopolysaccharide transport periplasmic protein LptA</fullName>
    </submittedName>
</protein>
<evidence type="ECO:0000256" key="2">
    <source>
        <dbReference type="ARBA" id="ARBA00022729"/>
    </source>
</evidence>
<dbReference type="GO" id="GO:0009279">
    <property type="term" value="C:cell outer membrane"/>
    <property type="evidence" value="ECO:0007669"/>
    <property type="project" value="TreeGrafter"/>
</dbReference>
<keyword evidence="3" id="KW-0574">Periplasm</keyword>
<dbReference type="GO" id="GO:0017089">
    <property type="term" value="F:glycolipid transfer activity"/>
    <property type="evidence" value="ECO:0007669"/>
    <property type="project" value="TreeGrafter"/>
</dbReference>
<sequence length="200" mass="20969">MSIPLSNPGSDGAERSARAAIGLILAVLLPAAPAFALSTDRNQPLDVRAQYQRMTQSRASGSDTHFVTLTGNVRMEQGSLKAQGDEARLYDTTQAGTGGGDNQIRRMVLTGKPARLEQRMDGSGGLMKASAATIHYNTETGIAELDGDVVVVQEGRSEFRGAHMTYDTNTGAMEGGSNAPGSEIHLRFLPKTAPPAGGSP</sequence>
<evidence type="ECO:0000256" key="1">
    <source>
        <dbReference type="ARBA" id="ARBA00022448"/>
    </source>
</evidence>
<dbReference type="EMBL" id="QFPO01000002">
    <property type="protein sequence ID" value="PZQ19506.1"/>
    <property type="molecule type" value="Genomic_DNA"/>
</dbReference>
<dbReference type="GO" id="GO:0001530">
    <property type="term" value="F:lipopolysaccharide binding"/>
    <property type="evidence" value="ECO:0007669"/>
    <property type="project" value="InterPro"/>
</dbReference>
<dbReference type="InterPro" id="IPR005653">
    <property type="entry name" value="OstA-like_N"/>
</dbReference>
<dbReference type="Pfam" id="PF03968">
    <property type="entry name" value="LptD_N"/>
    <property type="match status" value="1"/>
</dbReference>
<dbReference type="GO" id="GO:0030288">
    <property type="term" value="C:outer membrane-bounded periplasmic space"/>
    <property type="evidence" value="ECO:0007669"/>
    <property type="project" value="TreeGrafter"/>
</dbReference>
<gene>
    <name evidence="5" type="primary">lptA</name>
    <name evidence="5" type="ORF">DI564_02015</name>
</gene>
<dbReference type="AlphaFoldDB" id="A0A2W5KQV5"/>
<name>A0A2W5KQV5_9GAMM</name>
<dbReference type="Proteomes" id="UP000249046">
    <property type="component" value="Unassembled WGS sequence"/>
</dbReference>
<evidence type="ECO:0000256" key="3">
    <source>
        <dbReference type="ARBA" id="ARBA00022764"/>
    </source>
</evidence>
<dbReference type="InterPro" id="IPR052037">
    <property type="entry name" value="LPS_export_LptA"/>
</dbReference>
<dbReference type="PANTHER" id="PTHR36504:SF1">
    <property type="entry name" value="LIPOPOLYSACCHARIDE EXPORT SYSTEM PROTEIN LPTA"/>
    <property type="match status" value="1"/>
</dbReference>
<evidence type="ECO:0000313" key="6">
    <source>
        <dbReference type="Proteomes" id="UP000249046"/>
    </source>
</evidence>
<keyword evidence="1" id="KW-0813">Transport</keyword>
<proteinExistence type="predicted"/>
<evidence type="ECO:0000259" key="4">
    <source>
        <dbReference type="Pfam" id="PF03968"/>
    </source>
</evidence>
<reference evidence="5 6" key="1">
    <citation type="submission" date="2017-08" db="EMBL/GenBank/DDBJ databases">
        <title>Infants hospitalized years apart are colonized by the same room-sourced microbial strains.</title>
        <authorList>
            <person name="Brooks B."/>
            <person name="Olm M.R."/>
            <person name="Firek B.A."/>
            <person name="Baker R."/>
            <person name="Thomas B.C."/>
            <person name="Morowitz M.J."/>
            <person name="Banfield J.F."/>
        </authorList>
    </citation>
    <scope>NUCLEOTIDE SEQUENCE [LARGE SCALE GENOMIC DNA]</scope>
    <source>
        <strain evidence="5">S2_005_003_R2_42</strain>
    </source>
</reference>
<evidence type="ECO:0000313" key="5">
    <source>
        <dbReference type="EMBL" id="PZQ19506.1"/>
    </source>
</evidence>
<keyword evidence="2" id="KW-0732">Signal</keyword>